<name>A0A2H4JBQ8_9CAUD</name>
<sequence length="81" mass="9546">MSMDYKISREEIEKLVNQVVLTANETVNLLGVTTQRLHVLVKQGRLVPIKVVDRVSLYFREDVERLAEELGQLREKYRPYE</sequence>
<reference evidence="1" key="1">
    <citation type="submission" date="2017-06" db="EMBL/GenBank/DDBJ databases">
        <title>Novel phages from South African skin metaviromes.</title>
        <authorList>
            <person name="van Zyl L.J."/>
            <person name="Abrahams Y."/>
            <person name="Stander E.A."/>
            <person name="Kirby B.M."/>
            <person name="Clavaud C."/>
            <person name="Farcet C."/>
            <person name="Breton L."/>
            <person name="Trindade M.I."/>
        </authorList>
    </citation>
    <scope>NUCLEOTIDE SEQUENCE</scope>
</reference>
<proteinExistence type="predicted"/>
<evidence type="ECO:0000313" key="1">
    <source>
        <dbReference type="EMBL" id="ASN71433.1"/>
    </source>
</evidence>
<dbReference type="EMBL" id="MF417925">
    <property type="protein sequence ID" value="ASN71433.1"/>
    <property type="molecule type" value="Genomic_DNA"/>
</dbReference>
<protein>
    <recommendedName>
        <fullName evidence="2">DNA-binding protein</fullName>
    </recommendedName>
</protein>
<dbReference type="SUPFAM" id="SSF46955">
    <property type="entry name" value="Putative DNA-binding domain"/>
    <property type="match status" value="1"/>
</dbReference>
<gene>
    <name evidence="1" type="ORF">3F9_26</name>
</gene>
<evidence type="ECO:0008006" key="2">
    <source>
        <dbReference type="Google" id="ProtNLM"/>
    </source>
</evidence>
<organism evidence="1">
    <name type="scientific">uncultured Caudovirales phage</name>
    <dbReference type="NCBI Taxonomy" id="2100421"/>
    <lineage>
        <taxon>Viruses</taxon>
        <taxon>Duplodnaviria</taxon>
        <taxon>Heunggongvirae</taxon>
        <taxon>Uroviricota</taxon>
        <taxon>Caudoviricetes</taxon>
        <taxon>Peduoviridae</taxon>
        <taxon>Maltschvirus</taxon>
        <taxon>Maltschvirus maltsch</taxon>
    </lineage>
</organism>
<dbReference type="InterPro" id="IPR009061">
    <property type="entry name" value="DNA-bd_dom_put_sf"/>
</dbReference>
<accession>A0A2H4JBQ8</accession>